<dbReference type="EMBL" id="JACXIY010000030">
    <property type="protein sequence ID" value="MBD2871470.1"/>
    <property type="molecule type" value="Genomic_DNA"/>
</dbReference>
<protein>
    <submittedName>
        <fullName evidence="2">Helicase-associated domain-containing protein</fullName>
    </submittedName>
</protein>
<dbReference type="AlphaFoldDB" id="A0A927CQ54"/>
<accession>A0A927CQ54</accession>
<gene>
    <name evidence="2" type="ORF">IDH41_23045</name>
</gene>
<evidence type="ECO:0000259" key="1">
    <source>
        <dbReference type="Pfam" id="PF13625"/>
    </source>
</evidence>
<dbReference type="Pfam" id="PF13625">
    <property type="entry name" value="Helicase_C_3"/>
    <property type="match status" value="1"/>
</dbReference>
<keyword evidence="2" id="KW-0067">ATP-binding</keyword>
<sequence>MNINRLAAKLGEERQGQFMRSAVWTEAAHRGMTWQVAAKDKLAVREAATRLSADAAAVLAWMLRLFAATPVEGDKLLKEIRRNAALSGAECQVALAELEEAGILFAVRKVWGESLYFIPPDTFAPWQQAMIPFRPEPLAPREREKLMNGEMEPNCRPLGRQLLSAFAALAACGLGLTSKGTLNKKTISKLTESAELDDRQLLPFGLNWPHREHYPLKAAFILEAASAEGLLMTTADSLRWNVPAFGRWLELNEEERERRLLDWCLSMLLPACGSGAHAAAAIIGLKAGEWYAEREVSRFLGSSGIAAFAAEDAERDSAGLWCALFHALGWLERVESRSGGERQFFFKWVIDTDMDGAKSIVEEQAAPFRRWINVQPSGELIAEPECPFTARWELELLAERVSDERVTVYRLTASSIARALENGRTRQSIRRFLHDASGGEGIPREVEEMVADWTSRACRTSFAEAVLLRCDNEQMAAIVESHPVIAPLLLEKLGPAAFIVDPAHVGEIRRLLQQAGYPPRKGMQAADAADEARPYPDMVMFGDPAPGPEREVGKCLTDSPFAYVYETFPLHHFELAANAARERLLASAANRGSIPAMWTKQLREYHSSTRKELIEQALQWQTPVQLRMKQGLRSFVPERLEQKDGGWAVIGLLRDEPERQPIRLTPDMWEEMRLVIPGRSDPI</sequence>
<evidence type="ECO:0000313" key="2">
    <source>
        <dbReference type="EMBL" id="MBD2871470.1"/>
    </source>
</evidence>
<comment type="caution">
    <text evidence="2">The sequence shown here is derived from an EMBL/GenBank/DDBJ whole genome shotgun (WGS) entry which is preliminary data.</text>
</comment>
<proteinExistence type="predicted"/>
<name>A0A927CQ54_9BACL</name>
<dbReference type="RefSeq" id="WP_190865280.1">
    <property type="nucleotide sequence ID" value="NZ_JACXIY010000030.1"/>
</dbReference>
<reference evidence="2" key="1">
    <citation type="submission" date="2020-09" db="EMBL/GenBank/DDBJ databases">
        <title>A novel bacterium of genus Paenibacillus, isolated from South China Sea.</title>
        <authorList>
            <person name="Huang H."/>
            <person name="Mo K."/>
            <person name="Hu Y."/>
        </authorList>
    </citation>
    <scope>NUCLEOTIDE SEQUENCE</scope>
    <source>
        <strain evidence="2">IB182493</strain>
    </source>
</reference>
<feature type="domain" description="Helicase XPB/Ssl2 N-terminal" evidence="1">
    <location>
        <begin position="374"/>
        <end position="493"/>
    </location>
</feature>
<keyword evidence="2" id="KW-0547">Nucleotide-binding</keyword>
<dbReference type="Proteomes" id="UP000632125">
    <property type="component" value="Unassembled WGS sequence"/>
</dbReference>
<keyword evidence="2" id="KW-0378">Hydrolase</keyword>
<keyword evidence="3" id="KW-1185">Reference proteome</keyword>
<dbReference type="GO" id="GO:0004386">
    <property type="term" value="F:helicase activity"/>
    <property type="evidence" value="ECO:0007669"/>
    <property type="project" value="UniProtKB-KW"/>
</dbReference>
<evidence type="ECO:0000313" key="3">
    <source>
        <dbReference type="Proteomes" id="UP000632125"/>
    </source>
</evidence>
<dbReference type="InterPro" id="IPR032830">
    <property type="entry name" value="XPB/Ssl2_N"/>
</dbReference>
<organism evidence="2 3">
    <name type="scientific">Paenibacillus arenilitoris</name>
    <dbReference type="NCBI Taxonomy" id="2772299"/>
    <lineage>
        <taxon>Bacteria</taxon>
        <taxon>Bacillati</taxon>
        <taxon>Bacillota</taxon>
        <taxon>Bacilli</taxon>
        <taxon>Bacillales</taxon>
        <taxon>Paenibacillaceae</taxon>
        <taxon>Paenibacillus</taxon>
    </lineage>
</organism>
<keyword evidence="2" id="KW-0347">Helicase</keyword>